<dbReference type="NCBIfam" id="TIGR03654">
    <property type="entry name" value="L6_bact"/>
    <property type="match status" value="1"/>
</dbReference>
<accession>A0A371IMQ6</accession>
<dbReference type="GO" id="GO:0003735">
    <property type="term" value="F:structural constituent of ribosome"/>
    <property type="evidence" value="ECO:0007669"/>
    <property type="project" value="UniProtKB-UniRule"/>
</dbReference>
<dbReference type="Proteomes" id="UP000319424">
    <property type="component" value="Unassembled WGS sequence"/>
</dbReference>
<evidence type="ECO:0000313" key="11">
    <source>
        <dbReference type="EMBL" id="RDY21767.1"/>
    </source>
</evidence>
<dbReference type="InterPro" id="IPR036789">
    <property type="entry name" value="Ribosomal_uL6-like_a/b-dom_sf"/>
</dbReference>
<dbReference type="EMBL" id="VJXW01000008">
    <property type="protein sequence ID" value="TRW26016.1"/>
    <property type="molecule type" value="Genomic_DNA"/>
</dbReference>
<evidence type="ECO:0000256" key="5">
    <source>
        <dbReference type="ARBA" id="ARBA00023274"/>
    </source>
</evidence>
<dbReference type="RefSeq" id="WP_068912555.1">
    <property type="nucleotide sequence ID" value="NZ_MBEW02000004.1"/>
</dbReference>
<feature type="region of interest" description="Disordered" evidence="9">
    <location>
        <begin position="158"/>
        <end position="180"/>
    </location>
</feature>
<dbReference type="STRING" id="1871336.BBG48_02600"/>
<evidence type="ECO:0000256" key="8">
    <source>
        <dbReference type="RuleBase" id="RU003870"/>
    </source>
</evidence>
<dbReference type="SUPFAM" id="SSF56053">
    <property type="entry name" value="Ribosomal protein L6"/>
    <property type="match status" value="2"/>
</dbReference>
<dbReference type="Gene3D" id="3.90.930.12">
    <property type="entry name" value="Ribosomal protein L6, alpha-beta domain"/>
    <property type="match status" value="2"/>
</dbReference>
<dbReference type="GO" id="GO:0019843">
    <property type="term" value="F:rRNA binding"/>
    <property type="evidence" value="ECO:0007669"/>
    <property type="project" value="UniProtKB-UniRule"/>
</dbReference>
<evidence type="ECO:0000256" key="3">
    <source>
        <dbReference type="ARBA" id="ARBA00022884"/>
    </source>
</evidence>
<dbReference type="FunFam" id="3.90.930.12:FF:000002">
    <property type="entry name" value="50S ribosomal protein L6"/>
    <property type="match status" value="1"/>
</dbReference>
<comment type="similarity">
    <text evidence="1 6 7">Belongs to the universal ribosomal protein uL6 family.</text>
</comment>
<evidence type="ECO:0000313" key="13">
    <source>
        <dbReference type="Proteomes" id="UP000093352"/>
    </source>
</evidence>
<organism evidence="11 13">
    <name type="scientific">Criibacterium bergeronii</name>
    <dbReference type="NCBI Taxonomy" id="1871336"/>
    <lineage>
        <taxon>Bacteria</taxon>
        <taxon>Bacillati</taxon>
        <taxon>Bacillota</taxon>
        <taxon>Clostridia</taxon>
        <taxon>Peptostreptococcales</taxon>
        <taxon>Filifactoraceae</taxon>
        <taxon>Criibacterium</taxon>
    </lineage>
</organism>
<evidence type="ECO:0000256" key="9">
    <source>
        <dbReference type="SAM" id="MobiDB-lite"/>
    </source>
</evidence>
<evidence type="ECO:0000256" key="1">
    <source>
        <dbReference type="ARBA" id="ARBA00009356"/>
    </source>
</evidence>
<dbReference type="PANTHER" id="PTHR11655">
    <property type="entry name" value="60S/50S RIBOSOMAL PROTEIN L6/L9"/>
    <property type="match status" value="1"/>
</dbReference>
<feature type="domain" description="Large ribosomal subunit protein uL6 alpha-beta" evidence="10">
    <location>
        <begin position="11"/>
        <end position="83"/>
    </location>
</feature>
<dbReference type="OrthoDB" id="9805007at2"/>
<protein>
    <recommendedName>
        <fullName evidence="6">Large ribosomal subunit protein uL6</fullName>
    </recommendedName>
</protein>
<reference evidence="11" key="2">
    <citation type="submission" date="2018-07" db="EMBL/GenBank/DDBJ databases">
        <authorList>
            <person name="Quirk P.G."/>
            <person name="Krulwich T.A."/>
        </authorList>
    </citation>
    <scope>NUCLEOTIDE SEQUENCE</scope>
    <source>
        <strain evidence="11">CCRI-22567</strain>
    </source>
</reference>
<dbReference type="Pfam" id="PF00347">
    <property type="entry name" value="Ribosomal_L6"/>
    <property type="match status" value="2"/>
</dbReference>
<evidence type="ECO:0000313" key="12">
    <source>
        <dbReference type="EMBL" id="TRW26016.1"/>
    </source>
</evidence>
<evidence type="ECO:0000313" key="14">
    <source>
        <dbReference type="Proteomes" id="UP000319424"/>
    </source>
</evidence>
<dbReference type="PRINTS" id="PR00059">
    <property type="entry name" value="RIBOSOMALL6"/>
</dbReference>
<reference evidence="12 14" key="3">
    <citation type="submission" date="2019-07" db="EMBL/GenBank/DDBJ databases">
        <title>Criibacterium bergeronii gen. nov., sp. nov. isolated from human clinical samples.</title>
        <authorList>
            <person name="Maheux A.F."/>
            <person name="Boudreau D.K."/>
            <person name="Berube E."/>
            <person name="Brodeur S."/>
            <person name="Bernard K.A."/>
            <person name="Abed J.Y."/>
            <person name="Ducrey E."/>
            <person name="Guay E.F."/>
            <person name="Raymond F."/>
            <person name="Corbeil J."/>
            <person name="Domingo M.-C."/>
            <person name="Roy P.H."/>
            <person name="Boissinot M."/>
            <person name="Tocheva E.I."/>
            <person name="Omar R.F."/>
        </authorList>
    </citation>
    <scope>NUCLEOTIDE SEQUENCE [LARGE SCALE GENOMIC DNA]</scope>
    <source>
        <strain evidence="12 14">CCRI-24246</strain>
    </source>
</reference>
<dbReference type="InterPro" id="IPR000702">
    <property type="entry name" value="Ribosomal_uL6-like"/>
</dbReference>
<comment type="function">
    <text evidence="6 8">This protein binds to the 23S rRNA, and is important in its secondary structure. It is located near the subunit interface in the base of the L7/L12 stalk, and near the tRNA binding site of the peptidyltransferase center.</text>
</comment>
<dbReference type="HAMAP" id="MF_01365_B">
    <property type="entry name" value="Ribosomal_uL6_B"/>
    <property type="match status" value="1"/>
</dbReference>
<dbReference type="EMBL" id="MBEW02000004">
    <property type="protein sequence ID" value="RDY21767.1"/>
    <property type="molecule type" value="Genomic_DNA"/>
</dbReference>
<comment type="caution">
    <text evidence="11">The sequence shown here is derived from an EMBL/GenBank/DDBJ whole genome shotgun (WGS) entry which is preliminary data.</text>
</comment>
<dbReference type="Proteomes" id="UP000093352">
    <property type="component" value="Unassembled WGS sequence"/>
</dbReference>
<evidence type="ECO:0000256" key="4">
    <source>
        <dbReference type="ARBA" id="ARBA00022980"/>
    </source>
</evidence>
<dbReference type="PIRSF" id="PIRSF002162">
    <property type="entry name" value="Ribosomal_L6"/>
    <property type="match status" value="1"/>
</dbReference>
<dbReference type="GO" id="GO:0022625">
    <property type="term" value="C:cytosolic large ribosomal subunit"/>
    <property type="evidence" value="ECO:0007669"/>
    <property type="project" value="UniProtKB-UniRule"/>
</dbReference>
<dbReference type="InterPro" id="IPR019906">
    <property type="entry name" value="Ribosomal_uL6_bac-type"/>
</dbReference>
<gene>
    <name evidence="6" type="primary">rplF</name>
    <name evidence="11" type="ORF">BBG48_002765</name>
    <name evidence="12" type="ORF">FL857_06245</name>
</gene>
<dbReference type="PROSITE" id="PS00525">
    <property type="entry name" value="RIBOSOMAL_L6_1"/>
    <property type="match status" value="1"/>
</dbReference>
<dbReference type="GO" id="GO:0002181">
    <property type="term" value="P:cytoplasmic translation"/>
    <property type="evidence" value="ECO:0007669"/>
    <property type="project" value="TreeGrafter"/>
</dbReference>
<reference evidence="11 13" key="1">
    <citation type="journal article" date="2016" name="Genome Announc.">
        <title>Draft Genome Sequence of Criibacterium bergeronii gen. nov., sp. nov., Strain CCRI-22567T, Isolated from a Vaginal Sample from a Woman with Bacterial Vaginosis.</title>
        <authorList>
            <person name="Maheux A.F."/>
            <person name="Berube E."/>
            <person name="Boudreau D.K."/>
            <person name="Raymond F."/>
            <person name="Corbeil J."/>
            <person name="Roy P.H."/>
            <person name="Boissinot M."/>
            <person name="Omar R.F."/>
        </authorList>
    </citation>
    <scope>NUCLEOTIDE SEQUENCE [LARGE SCALE GENOMIC DNA]</scope>
    <source>
        <strain evidence="11 13">CCRI-22567</strain>
    </source>
</reference>
<evidence type="ECO:0000256" key="6">
    <source>
        <dbReference type="HAMAP-Rule" id="MF_01365"/>
    </source>
</evidence>
<evidence type="ECO:0000259" key="10">
    <source>
        <dbReference type="Pfam" id="PF00347"/>
    </source>
</evidence>
<dbReference type="InterPro" id="IPR020040">
    <property type="entry name" value="Ribosomal_uL6_a/b-dom"/>
</dbReference>
<keyword evidence="2 6" id="KW-0699">rRNA-binding</keyword>
<keyword evidence="4 6" id="KW-0689">Ribosomal protein</keyword>
<feature type="domain" description="Large ribosomal subunit protein uL6 alpha-beta" evidence="10">
    <location>
        <begin position="91"/>
        <end position="165"/>
    </location>
</feature>
<keyword evidence="13" id="KW-1185">Reference proteome</keyword>
<dbReference type="FunFam" id="3.90.930.12:FF:000001">
    <property type="entry name" value="50S ribosomal protein L6"/>
    <property type="match status" value="1"/>
</dbReference>
<comment type="subunit">
    <text evidence="6">Part of the 50S ribosomal subunit.</text>
</comment>
<keyword evidence="5 6" id="KW-0687">Ribonucleoprotein</keyword>
<evidence type="ECO:0000256" key="2">
    <source>
        <dbReference type="ARBA" id="ARBA00022730"/>
    </source>
</evidence>
<evidence type="ECO:0000256" key="7">
    <source>
        <dbReference type="RuleBase" id="RU003869"/>
    </source>
</evidence>
<dbReference type="PANTHER" id="PTHR11655:SF14">
    <property type="entry name" value="LARGE RIBOSOMAL SUBUNIT PROTEIN UL6M"/>
    <property type="match status" value="1"/>
</dbReference>
<name>A0A371IMQ6_9FIRM</name>
<dbReference type="AlphaFoldDB" id="A0A371IMQ6"/>
<sequence>MSRIGNKEITVPAGVTIDVQETNLVQVKGPKGTLQEQISPEMIIEQEAGVLRVKRPSEDKKHRSLHGLSRTLINNMIVGVTEGYQKKLEIVGVGYKAAKQGKKLVLSLGYSHPVEMEDPEGIEVEVQEATKIVVKGNNKQAVGNYAAKIRDWRKPEPYKGKGIRYEGEHVRRKEGKTGKK</sequence>
<keyword evidence="3 6" id="KW-0694">RNA-binding</keyword>
<dbReference type="InterPro" id="IPR002358">
    <property type="entry name" value="Ribosomal_uL6_CS"/>
</dbReference>
<proteinExistence type="inferred from homology"/>